<reference evidence="3" key="1">
    <citation type="submission" date="2016-06" db="UniProtKB">
        <authorList>
            <consortium name="WormBaseParasite"/>
        </authorList>
    </citation>
    <scope>IDENTIFICATION</scope>
</reference>
<accession>A0A183D7K4</accession>
<keyword evidence="2" id="KW-1185">Reference proteome</keyword>
<evidence type="ECO:0000313" key="1">
    <source>
        <dbReference type="EMBL" id="VDK46770.1"/>
    </source>
</evidence>
<dbReference type="GO" id="GO:0005768">
    <property type="term" value="C:endosome"/>
    <property type="evidence" value="ECO:0007669"/>
    <property type="project" value="TreeGrafter"/>
</dbReference>
<sequence>MSVNRRLYQWLLNRVGDSAAIGLSVVGVEEQIDTTFFTTFALPIAKKAIEEYLKLDTVEVTSGLASWDGTREHQTQYTEVRVCRLLLYFMDRPELGSLILEETLLMLIEAACKNDTRLERVLVEEEEKLGMTKKLSLIGTSAAAAAGSINCDQSRRLSVTSKSSLSSRQSWWSCLSVAEENSPEQVPHEILYFFVALINLL</sequence>
<dbReference type="PANTHER" id="PTHR14042:SF24">
    <property type="entry name" value="PROTEIN DOPEY-1 HOMOLOG"/>
    <property type="match status" value="1"/>
</dbReference>
<dbReference type="WBParaSite" id="GPUH_0000470201-mRNA-1">
    <property type="protein sequence ID" value="GPUH_0000470201-mRNA-1"/>
    <property type="gene ID" value="GPUH_0000470201"/>
</dbReference>
<dbReference type="GO" id="GO:0005829">
    <property type="term" value="C:cytosol"/>
    <property type="evidence" value="ECO:0007669"/>
    <property type="project" value="GOC"/>
</dbReference>
<dbReference type="EMBL" id="UYRT01009171">
    <property type="protein sequence ID" value="VDK46770.1"/>
    <property type="molecule type" value="Genomic_DNA"/>
</dbReference>
<dbReference type="OrthoDB" id="297643at2759"/>
<dbReference type="GO" id="GO:0006895">
    <property type="term" value="P:Golgi to endosome transport"/>
    <property type="evidence" value="ECO:0007669"/>
    <property type="project" value="InterPro"/>
</dbReference>
<dbReference type="GO" id="GO:0005802">
    <property type="term" value="C:trans-Golgi network"/>
    <property type="evidence" value="ECO:0007669"/>
    <property type="project" value="TreeGrafter"/>
</dbReference>
<dbReference type="AlphaFoldDB" id="A0A183D7K4"/>
<dbReference type="PANTHER" id="PTHR14042">
    <property type="entry name" value="DOPEY-RELATED"/>
    <property type="match status" value="1"/>
</dbReference>
<organism evidence="3">
    <name type="scientific">Gongylonema pulchrum</name>
    <dbReference type="NCBI Taxonomy" id="637853"/>
    <lineage>
        <taxon>Eukaryota</taxon>
        <taxon>Metazoa</taxon>
        <taxon>Ecdysozoa</taxon>
        <taxon>Nematoda</taxon>
        <taxon>Chromadorea</taxon>
        <taxon>Rhabditida</taxon>
        <taxon>Spirurina</taxon>
        <taxon>Spiruromorpha</taxon>
        <taxon>Spiruroidea</taxon>
        <taxon>Gongylonematidae</taxon>
        <taxon>Gongylonema</taxon>
    </lineage>
</organism>
<dbReference type="InterPro" id="IPR040314">
    <property type="entry name" value="DOP1"/>
</dbReference>
<gene>
    <name evidence="1" type="ORF">GPUH_LOCUS4695</name>
</gene>
<dbReference type="Proteomes" id="UP000271098">
    <property type="component" value="Unassembled WGS sequence"/>
</dbReference>
<evidence type="ECO:0000313" key="3">
    <source>
        <dbReference type="WBParaSite" id="GPUH_0000470201-mRNA-1"/>
    </source>
</evidence>
<protein>
    <submittedName>
        <fullName evidence="3">Phosphorylase b kinase regulatory subunit</fullName>
    </submittedName>
</protein>
<proteinExistence type="predicted"/>
<evidence type="ECO:0000313" key="2">
    <source>
        <dbReference type="Proteomes" id="UP000271098"/>
    </source>
</evidence>
<name>A0A183D7K4_9BILA</name>
<reference evidence="1 2" key="2">
    <citation type="submission" date="2018-11" db="EMBL/GenBank/DDBJ databases">
        <authorList>
            <consortium name="Pathogen Informatics"/>
        </authorList>
    </citation>
    <scope>NUCLEOTIDE SEQUENCE [LARGE SCALE GENOMIC DNA]</scope>
</reference>